<dbReference type="SUPFAM" id="SSF47144">
    <property type="entry name" value="HSC20 (HSCB), C-terminal oligomerisation domain"/>
    <property type="match status" value="1"/>
</dbReference>
<gene>
    <name evidence="5" type="ORF">BC936DRAFT_148158</name>
</gene>
<evidence type="ECO:0000259" key="4">
    <source>
        <dbReference type="PROSITE" id="PS50076"/>
    </source>
</evidence>
<dbReference type="Gene3D" id="1.10.287.110">
    <property type="entry name" value="DnaJ domain"/>
    <property type="match status" value="1"/>
</dbReference>
<organism evidence="5 6">
    <name type="scientific">Jimgerdemannia flammicorona</name>
    <dbReference type="NCBI Taxonomy" id="994334"/>
    <lineage>
        <taxon>Eukaryota</taxon>
        <taxon>Fungi</taxon>
        <taxon>Fungi incertae sedis</taxon>
        <taxon>Mucoromycota</taxon>
        <taxon>Mucoromycotina</taxon>
        <taxon>Endogonomycetes</taxon>
        <taxon>Endogonales</taxon>
        <taxon>Endogonaceae</taxon>
        <taxon>Jimgerdemannia</taxon>
    </lineage>
</organism>
<reference evidence="5 6" key="1">
    <citation type="journal article" date="2018" name="New Phytol.">
        <title>Phylogenomics of Endogonaceae and evolution of mycorrhizas within Mucoromycota.</title>
        <authorList>
            <person name="Chang Y."/>
            <person name="Desiro A."/>
            <person name="Na H."/>
            <person name="Sandor L."/>
            <person name="Lipzen A."/>
            <person name="Clum A."/>
            <person name="Barry K."/>
            <person name="Grigoriev I.V."/>
            <person name="Martin F.M."/>
            <person name="Stajich J.E."/>
            <person name="Smith M.E."/>
            <person name="Bonito G."/>
            <person name="Spatafora J.W."/>
        </authorList>
    </citation>
    <scope>NUCLEOTIDE SEQUENCE [LARGE SCALE GENOMIC DNA]</scope>
    <source>
        <strain evidence="5 6">GMNB39</strain>
    </source>
</reference>
<dbReference type="InterPro" id="IPR009073">
    <property type="entry name" value="HscB_oligo_C"/>
</dbReference>
<evidence type="ECO:0000256" key="3">
    <source>
        <dbReference type="SAM" id="MobiDB-lite"/>
    </source>
</evidence>
<dbReference type="CDD" id="cd06257">
    <property type="entry name" value="DnaJ"/>
    <property type="match status" value="1"/>
</dbReference>
<dbReference type="InterPro" id="IPR036386">
    <property type="entry name" value="HscB_C_sf"/>
</dbReference>
<feature type="domain" description="J" evidence="4">
    <location>
        <begin position="139"/>
        <end position="218"/>
    </location>
</feature>
<feature type="region of interest" description="Disordered" evidence="3">
    <location>
        <begin position="1"/>
        <end position="99"/>
    </location>
</feature>
<keyword evidence="6" id="KW-1185">Reference proteome</keyword>
<dbReference type="InterPro" id="IPR036869">
    <property type="entry name" value="J_dom_sf"/>
</dbReference>
<sequence length="314" mass="35665">MSRPATSAFQALDRATSRHLLHRPPVHPPRTPLASRRPHPAPTPASPTSTGFTRHGKPRPFSIHRPYSTAAGSVQSEAHDAHNRQPKHDHEHEESPWEQNLRPSTKACWKCDASIPYLSVHCERDDCGVIQRAPEEEANYFEVLEAGLDKDGSTPTFDLDLKTLRNKFLRVQQRVHPDSYSQKSEREHTYAETQSSFVNKAYHTLRNPLARAQYMLQLRGEHVGEAESLEDPELLMEVLEAREELEEAGGEEEVDKLKRKNDARIADTITALSRAFAADDIAEAKALTVRLQYWENIRRAAVEWAPGKRIELTH</sequence>
<evidence type="ECO:0000313" key="6">
    <source>
        <dbReference type="Proteomes" id="UP000268093"/>
    </source>
</evidence>
<dbReference type="Gene3D" id="1.20.1280.20">
    <property type="entry name" value="HscB, C-terminal domain"/>
    <property type="match status" value="1"/>
</dbReference>
<dbReference type="NCBIfam" id="TIGR00714">
    <property type="entry name" value="hscB"/>
    <property type="match status" value="1"/>
</dbReference>
<dbReference type="AlphaFoldDB" id="A0A433D3Q1"/>
<dbReference type="SUPFAM" id="SSF46565">
    <property type="entry name" value="Chaperone J-domain"/>
    <property type="match status" value="1"/>
</dbReference>
<dbReference type="Pfam" id="PF07743">
    <property type="entry name" value="HSCB_C"/>
    <property type="match status" value="1"/>
</dbReference>
<evidence type="ECO:0000256" key="2">
    <source>
        <dbReference type="ARBA" id="ARBA00023186"/>
    </source>
</evidence>
<dbReference type="GO" id="GO:0005739">
    <property type="term" value="C:mitochondrion"/>
    <property type="evidence" value="ECO:0007669"/>
    <property type="project" value="TreeGrafter"/>
</dbReference>
<comment type="similarity">
    <text evidence="1">Belongs to the HscB family.</text>
</comment>
<comment type="caution">
    <text evidence="5">The sequence shown here is derived from an EMBL/GenBank/DDBJ whole genome shotgun (WGS) entry which is preliminary data.</text>
</comment>
<dbReference type="GO" id="GO:0001671">
    <property type="term" value="F:ATPase activator activity"/>
    <property type="evidence" value="ECO:0007669"/>
    <property type="project" value="InterPro"/>
</dbReference>
<dbReference type="PANTHER" id="PTHR14021">
    <property type="entry name" value="IRON-SULFUR CLUSTER CO-CHAPERONE PROTEIN HSCB"/>
    <property type="match status" value="1"/>
</dbReference>
<dbReference type="GO" id="GO:0044571">
    <property type="term" value="P:[2Fe-2S] cluster assembly"/>
    <property type="evidence" value="ECO:0007669"/>
    <property type="project" value="InterPro"/>
</dbReference>
<dbReference type="InterPro" id="IPR004640">
    <property type="entry name" value="HscB"/>
</dbReference>
<dbReference type="OrthoDB" id="448954at2759"/>
<dbReference type="PANTHER" id="PTHR14021:SF15">
    <property type="entry name" value="IRON-SULFUR CLUSTER CO-CHAPERONE PROTEIN HSCB"/>
    <property type="match status" value="1"/>
</dbReference>
<evidence type="ECO:0000256" key="1">
    <source>
        <dbReference type="ARBA" id="ARBA00010476"/>
    </source>
</evidence>
<proteinExistence type="inferred from homology"/>
<dbReference type="GO" id="GO:0051087">
    <property type="term" value="F:protein-folding chaperone binding"/>
    <property type="evidence" value="ECO:0007669"/>
    <property type="project" value="InterPro"/>
</dbReference>
<accession>A0A433D3Q1</accession>
<dbReference type="EMBL" id="RBNI01007265">
    <property type="protein sequence ID" value="RUP45459.1"/>
    <property type="molecule type" value="Genomic_DNA"/>
</dbReference>
<protein>
    <recommendedName>
        <fullName evidence="4">J domain-containing protein</fullName>
    </recommendedName>
</protein>
<evidence type="ECO:0000313" key="5">
    <source>
        <dbReference type="EMBL" id="RUP45459.1"/>
    </source>
</evidence>
<feature type="compositionally biased region" description="Basic and acidic residues" evidence="3">
    <location>
        <begin position="77"/>
        <end position="95"/>
    </location>
</feature>
<dbReference type="GO" id="GO:0051259">
    <property type="term" value="P:protein complex oligomerization"/>
    <property type="evidence" value="ECO:0007669"/>
    <property type="project" value="InterPro"/>
</dbReference>
<dbReference type="Proteomes" id="UP000268093">
    <property type="component" value="Unassembled WGS sequence"/>
</dbReference>
<name>A0A433D3Q1_9FUNG</name>
<keyword evidence="2" id="KW-0143">Chaperone</keyword>
<dbReference type="PROSITE" id="PS50076">
    <property type="entry name" value="DNAJ_2"/>
    <property type="match status" value="1"/>
</dbReference>
<dbReference type="InterPro" id="IPR001623">
    <property type="entry name" value="DnaJ_domain"/>
</dbReference>